<keyword evidence="3" id="KW-1185">Reference proteome</keyword>
<evidence type="ECO:0000313" key="2">
    <source>
        <dbReference type="EMBL" id="EGR28719.1"/>
    </source>
</evidence>
<dbReference type="InterPro" id="IPR018488">
    <property type="entry name" value="cNMP-bd_CS"/>
</dbReference>
<dbReference type="AlphaFoldDB" id="G0R1D4"/>
<dbReference type="CDD" id="cd00038">
    <property type="entry name" value="CAP_ED"/>
    <property type="match status" value="1"/>
</dbReference>
<dbReference type="Pfam" id="PF00027">
    <property type="entry name" value="cNMP_binding"/>
    <property type="match status" value="1"/>
</dbReference>
<dbReference type="InterPro" id="IPR018490">
    <property type="entry name" value="cNMP-bd_dom_sf"/>
</dbReference>
<dbReference type="RefSeq" id="XP_004029955.1">
    <property type="nucleotide sequence ID" value="XM_004029907.1"/>
</dbReference>
<proteinExistence type="predicted"/>
<dbReference type="PROSITE" id="PS00889">
    <property type="entry name" value="CNMP_BINDING_2"/>
    <property type="match status" value="1"/>
</dbReference>
<evidence type="ECO:0000259" key="1">
    <source>
        <dbReference type="PROSITE" id="PS50042"/>
    </source>
</evidence>
<protein>
    <recommendedName>
        <fullName evidence="1">Cyclic nucleotide-binding domain-containing protein</fullName>
    </recommendedName>
</protein>
<dbReference type="PROSITE" id="PS50042">
    <property type="entry name" value="CNMP_BINDING_3"/>
    <property type="match status" value="1"/>
</dbReference>
<dbReference type="Gene3D" id="2.60.120.10">
    <property type="entry name" value="Jelly Rolls"/>
    <property type="match status" value="1"/>
</dbReference>
<dbReference type="InParanoid" id="G0R1D4"/>
<name>G0R1D4_ICHMU</name>
<dbReference type="PANTHER" id="PTHR23011:SF28">
    <property type="entry name" value="CYCLIC NUCLEOTIDE-BINDING DOMAIN CONTAINING PROTEIN"/>
    <property type="match status" value="1"/>
</dbReference>
<dbReference type="InterPro" id="IPR000595">
    <property type="entry name" value="cNMP-bd_dom"/>
</dbReference>
<dbReference type="InterPro" id="IPR014710">
    <property type="entry name" value="RmlC-like_jellyroll"/>
</dbReference>
<organism evidence="2 3">
    <name type="scientific">Ichthyophthirius multifiliis</name>
    <name type="common">White spot disease agent</name>
    <name type="synonym">Ich</name>
    <dbReference type="NCBI Taxonomy" id="5932"/>
    <lineage>
        <taxon>Eukaryota</taxon>
        <taxon>Sar</taxon>
        <taxon>Alveolata</taxon>
        <taxon>Ciliophora</taxon>
        <taxon>Intramacronucleata</taxon>
        <taxon>Oligohymenophorea</taxon>
        <taxon>Hymenostomatida</taxon>
        <taxon>Ophryoglenina</taxon>
        <taxon>Ichthyophthirius</taxon>
    </lineage>
</organism>
<dbReference type="OrthoDB" id="289424at2759"/>
<dbReference type="GeneID" id="14904803"/>
<feature type="domain" description="Cyclic nucleotide-binding" evidence="1">
    <location>
        <begin position="14"/>
        <end position="70"/>
    </location>
</feature>
<dbReference type="PANTHER" id="PTHR23011">
    <property type="entry name" value="CYCLIC NUCLEOTIDE-BINDING DOMAIN CONTAINING PROTEIN"/>
    <property type="match status" value="1"/>
</dbReference>
<gene>
    <name evidence="2" type="ORF">IMG5_169820</name>
</gene>
<reference evidence="2 3" key="1">
    <citation type="submission" date="2011-07" db="EMBL/GenBank/DDBJ databases">
        <authorList>
            <person name="Coyne R."/>
            <person name="Brami D."/>
            <person name="Johnson J."/>
            <person name="Hostetler J."/>
            <person name="Hannick L."/>
            <person name="Clark T."/>
            <person name="Cassidy-Hanley D."/>
            <person name="Inman J."/>
        </authorList>
    </citation>
    <scope>NUCLEOTIDE SEQUENCE [LARGE SCALE GENOMIC DNA]</scope>
    <source>
        <strain evidence="2 3">G5</strain>
    </source>
</reference>
<sequence length="78" mass="9096">MQSDQGHLYYIVLKGDSFGEIALLTNQTRTATLICRQDSYLMTLSKQAFEGIMGKYNEYVTKDRLIFLQQFNFFKQGK</sequence>
<evidence type="ECO:0000313" key="3">
    <source>
        <dbReference type="Proteomes" id="UP000008983"/>
    </source>
</evidence>
<dbReference type="SUPFAM" id="SSF51206">
    <property type="entry name" value="cAMP-binding domain-like"/>
    <property type="match status" value="1"/>
</dbReference>
<accession>G0R1D4</accession>
<dbReference type="EMBL" id="GL984214">
    <property type="protein sequence ID" value="EGR28719.1"/>
    <property type="molecule type" value="Genomic_DNA"/>
</dbReference>
<dbReference type="Proteomes" id="UP000008983">
    <property type="component" value="Unassembled WGS sequence"/>
</dbReference>